<dbReference type="Proteomes" id="UP001140066">
    <property type="component" value="Unassembled WGS sequence"/>
</dbReference>
<comment type="caution">
    <text evidence="1">The sequence shown here is derived from an EMBL/GenBank/DDBJ whole genome shotgun (WGS) entry which is preliminary data.</text>
</comment>
<organism evidence="1 2">
    <name type="scientific">Coemansia linderi</name>
    <dbReference type="NCBI Taxonomy" id="2663919"/>
    <lineage>
        <taxon>Eukaryota</taxon>
        <taxon>Fungi</taxon>
        <taxon>Fungi incertae sedis</taxon>
        <taxon>Zoopagomycota</taxon>
        <taxon>Kickxellomycotina</taxon>
        <taxon>Kickxellomycetes</taxon>
        <taxon>Kickxellales</taxon>
        <taxon>Kickxellaceae</taxon>
        <taxon>Coemansia</taxon>
    </lineage>
</organism>
<feature type="non-terminal residue" evidence="1">
    <location>
        <position position="1"/>
    </location>
</feature>
<dbReference type="EMBL" id="JANBUK010002171">
    <property type="protein sequence ID" value="KAJ2774393.1"/>
    <property type="molecule type" value="Genomic_DNA"/>
</dbReference>
<evidence type="ECO:0000313" key="1">
    <source>
        <dbReference type="EMBL" id="KAJ2774393.1"/>
    </source>
</evidence>
<gene>
    <name evidence="1" type="ORF">GGI18_004584</name>
</gene>
<sequence length="254" mass="28905">VDLMYLPDECYAEHHAEHHAEPGEVAVVAERVLREVPLSPIERKSVVMGSVWSFDRHHRYTFPQLCMSRMVERFGRDNSNWEHVDLILTSNEPAVASMSSDSDSDESTSSVEFQDNGTRAGDYERRRQRQIQQNRAQLLHLGLVSELGEDSSDTAHYLKLLAMPVRPLAPLSLIVVPHIPNSQFLHHHIASYRRALVQITHDASHRLCPAGLLVLGTQDIRDENGKLWPLGMLVLEDVQRAVGSIRLRLKEFIR</sequence>
<protein>
    <submittedName>
        <fullName evidence="1">Uncharacterized protein</fullName>
    </submittedName>
</protein>
<evidence type="ECO:0000313" key="2">
    <source>
        <dbReference type="Proteomes" id="UP001140066"/>
    </source>
</evidence>
<proteinExistence type="predicted"/>
<name>A0ACC1K6S8_9FUNG</name>
<keyword evidence="2" id="KW-1185">Reference proteome</keyword>
<accession>A0ACC1K6S8</accession>
<reference evidence="1" key="1">
    <citation type="submission" date="2022-07" db="EMBL/GenBank/DDBJ databases">
        <title>Phylogenomic reconstructions and comparative analyses of Kickxellomycotina fungi.</title>
        <authorList>
            <person name="Reynolds N.K."/>
            <person name="Stajich J.E."/>
            <person name="Barry K."/>
            <person name="Grigoriev I.V."/>
            <person name="Crous P."/>
            <person name="Smith M.E."/>
        </authorList>
    </citation>
    <scope>NUCLEOTIDE SEQUENCE</scope>
    <source>
        <strain evidence="1">BCRC 34191</strain>
    </source>
</reference>